<name>A0A1L3LTU9_9HYPH</name>
<organism evidence="1 2">
    <name type="scientific">Sinorhizobium americanum</name>
    <dbReference type="NCBI Taxonomy" id="194963"/>
    <lineage>
        <taxon>Bacteria</taxon>
        <taxon>Pseudomonadati</taxon>
        <taxon>Pseudomonadota</taxon>
        <taxon>Alphaproteobacteria</taxon>
        <taxon>Hyphomicrobiales</taxon>
        <taxon>Rhizobiaceae</taxon>
        <taxon>Sinorhizobium/Ensifer group</taxon>
        <taxon>Sinorhizobium</taxon>
    </lineage>
</organism>
<reference evidence="1 2" key="1">
    <citation type="submission" date="2015-10" db="EMBL/GenBank/DDBJ databases">
        <title>Genomic differences between typical nodule nitrogen-fixing rhizobial strains and those coming from bean seeds.</title>
        <authorList>
            <person name="Peralta H."/>
            <person name="Aguilar-Vera A."/>
            <person name="Diaz R."/>
            <person name="Mora Y."/>
            <person name="Martinez-Batallar G."/>
            <person name="Salazar E."/>
            <person name="Vargas-Lagunas C."/>
            <person name="Encarnacion S."/>
            <person name="Girard L."/>
            <person name="Mora J."/>
        </authorList>
    </citation>
    <scope>NUCLEOTIDE SEQUENCE [LARGE SCALE GENOMIC DNA]</scope>
    <source>
        <strain evidence="1 2">CFNEI 73</strain>
        <plasmid evidence="1 2">B</plasmid>
    </source>
</reference>
<gene>
    <name evidence="1" type="ORF">SAMCFNEI73_pB0305</name>
</gene>
<accession>A0A1L3LTU9</accession>
<dbReference type="KEGG" id="same:SAMCFNEI73_pB0305"/>
<evidence type="ECO:0000313" key="2">
    <source>
        <dbReference type="Proteomes" id="UP000182306"/>
    </source>
</evidence>
<protein>
    <submittedName>
        <fullName evidence="1">Uncharacterized protein</fullName>
    </submittedName>
</protein>
<sequence length="41" mass="4746">MSWTPPVWFRVSCDARNFAMAPASSMVSSAMEMTPRIYYLR</sequence>
<dbReference type="AlphaFoldDB" id="A0A1L3LTU9"/>
<dbReference type="EMBL" id="CP013109">
    <property type="protein sequence ID" value="APG93502.1"/>
    <property type="molecule type" value="Genomic_DNA"/>
</dbReference>
<evidence type="ECO:0000313" key="1">
    <source>
        <dbReference type="EMBL" id="APG93502.1"/>
    </source>
</evidence>
<dbReference type="Proteomes" id="UP000182306">
    <property type="component" value="Plasmid B"/>
</dbReference>
<geneLocation type="plasmid" evidence="1 2">
    <name>B</name>
</geneLocation>
<keyword evidence="2" id="KW-1185">Reference proteome</keyword>
<keyword evidence="1" id="KW-0614">Plasmid</keyword>
<proteinExistence type="predicted"/>